<comment type="subcellular location">
    <subcellularLocation>
        <location evidence="1">Cell membrane</location>
        <topology evidence="1">Multi-pass membrane protein</topology>
    </subcellularLocation>
</comment>
<evidence type="ECO:0000256" key="2">
    <source>
        <dbReference type="ARBA" id="ARBA00022448"/>
    </source>
</evidence>
<feature type="domain" description="Major facilitator superfamily (MFS) profile" evidence="6">
    <location>
        <begin position="20"/>
        <end position="460"/>
    </location>
</feature>
<dbReference type="AlphaFoldDB" id="A0A0T6BQQ2"/>
<dbReference type="InterPro" id="IPR020846">
    <property type="entry name" value="MFS_dom"/>
</dbReference>
<dbReference type="EMBL" id="LECW02000015">
    <property type="protein sequence ID" value="KRT93949.1"/>
    <property type="molecule type" value="Genomic_DNA"/>
</dbReference>
<evidence type="ECO:0000256" key="4">
    <source>
        <dbReference type="ARBA" id="ARBA00022989"/>
    </source>
</evidence>
<evidence type="ECO:0000313" key="8">
    <source>
        <dbReference type="Proteomes" id="UP000036168"/>
    </source>
</evidence>
<evidence type="ECO:0000256" key="3">
    <source>
        <dbReference type="ARBA" id="ARBA00022692"/>
    </source>
</evidence>
<organism evidence="7 8">
    <name type="scientific">Bacillus glycinifermentans</name>
    <dbReference type="NCBI Taxonomy" id="1664069"/>
    <lineage>
        <taxon>Bacteria</taxon>
        <taxon>Bacillati</taxon>
        <taxon>Bacillota</taxon>
        <taxon>Bacilli</taxon>
        <taxon>Bacillales</taxon>
        <taxon>Bacillaceae</taxon>
        <taxon>Bacillus</taxon>
    </lineage>
</organism>
<dbReference type="Gene3D" id="1.20.1250.20">
    <property type="entry name" value="MFS general substrate transporter like domains"/>
    <property type="match status" value="1"/>
</dbReference>
<dbReference type="InterPro" id="IPR011701">
    <property type="entry name" value="MFS"/>
</dbReference>
<dbReference type="STRING" id="1664069.BGLY_2152"/>
<sequence>MVEKELYSETEKSVHQRKSAFGWLSFVAFFSVMNETVFNVALPDIAADFGVPPSAAGWVNTSFILSFAVGSIIYSRISDMYGLKRPLLIGLMIYGAGSLFGMLAHAYFPAVIFARFLQGAGASAVPALIMVMITRFVRSEDRGKAFGIVGSLVAAGEGVGPAIGGVIVHYIHWSFLFLPPMAVLLSVPYFSGRLTDEAVSKRSMDVLGVCLLSLGIVMFALFTAQYRMLYITAGILALSGFALHIRRVKHPFIEPSLFSNRTFVIIVLSGCLLLGTVAGFISMVPYMMRAVYHMSADTIGGGIIFPGTIGVIFFGFLSGALVDRFGNRRVFSLGLTLIAASFVAASQIGDRAPWVMTALLVSTFCGLSFIKTVISNSASKTLKEEEAGAGMGILSFACFLSEGIGIAFVGGLLTIPEFDIPFLPAMGHEKAVKFSYMLFLFTAFALAGGLLYVLTGRRKKR</sequence>
<dbReference type="GO" id="GO:0022857">
    <property type="term" value="F:transmembrane transporter activity"/>
    <property type="evidence" value="ECO:0007669"/>
    <property type="project" value="InterPro"/>
</dbReference>
<dbReference type="CDD" id="cd17321">
    <property type="entry name" value="MFS_MMR_MDR_like"/>
    <property type="match status" value="1"/>
</dbReference>
<dbReference type="SUPFAM" id="SSF103473">
    <property type="entry name" value="MFS general substrate transporter"/>
    <property type="match status" value="1"/>
</dbReference>
<evidence type="ECO:0000259" key="6">
    <source>
        <dbReference type="PROSITE" id="PS50850"/>
    </source>
</evidence>
<protein>
    <submittedName>
        <fullName evidence="7">Tetracycline resistance protein</fullName>
    </submittedName>
</protein>
<dbReference type="Proteomes" id="UP000036168">
    <property type="component" value="Unassembled WGS sequence"/>
</dbReference>
<keyword evidence="5" id="KW-0472">Membrane</keyword>
<dbReference type="Pfam" id="PF07690">
    <property type="entry name" value="MFS_1"/>
    <property type="match status" value="1"/>
</dbReference>
<dbReference type="Gene3D" id="1.20.1720.10">
    <property type="entry name" value="Multidrug resistance protein D"/>
    <property type="match status" value="1"/>
</dbReference>
<comment type="caution">
    <text evidence="7">The sequence shown here is derived from an EMBL/GenBank/DDBJ whole genome shotgun (WGS) entry which is preliminary data.</text>
</comment>
<name>A0A0T6BQQ2_9BACI</name>
<dbReference type="PRINTS" id="PR01036">
    <property type="entry name" value="TCRTETB"/>
</dbReference>
<evidence type="ECO:0000256" key="5">
    <source>
        <dbReference type="ARBA" id="ARBA00023136"/>
    </source>
</evidence>
<dbReference type="PANTHER" id="PTHR42718">
    <property type="entry name" value="MAJOR FACILITATOR SUPERFAMILY MULTIDRUG TRANSPORTER MFSC"/>
    <property type="match status" value="1"/>
</dbReference>
<reference evidence="7 8" key="1">
    <citation type="journal article" date="2015" name="Int. J. Syst. Evol. Microbiol.">
        <title>Bacillus glycinifermentans sp. nov., isolated from fermented soybean paste.</title>
        <authorList>
            <person name="Kim S.J."/>
            <person name="Dunlap C.A."/>
            <person name="Kwon S.W."/>
            <person name="Rooney A.P."/>
        </authorList>
    </citation>
    <scope>NUCLEOTIDE SEQUENCE [LARGE SCALE GENOMIC DNA]</scope>
    <source>
        <strain evidence="7 8">GO-13</strain>
    </source>
</reference>
<evidence type="ECO:0000313" key="7">
    <source>
        <dbReference type="EMBL" id="KRT93949.1"/>
    </source>
</evidence>
<gene>
    <name evidence="7" type="ORF">AB447_216530</name>
</gene>
<keyword evidence="2" id="KW-0813">Transport</keyword>
<dbReference type="PANTHER" id="PTHR42718:SF9">
    <property type="entry name" value="MAJOR FACILITATOR SUPERFAMILY MULTIDRUG TRANSPORTER MFSC"/>
    <property type="match status" value="1"/>
</dbReference>
<dbReference type="PROSITE" id="PS50850">
    <property type="entry name" value="MFS"/>
    <property type="match status" value="1"/>
</dbReference>
<dbReference type="InterPro" id="IPR036259">
    <property type="entry name" value="MFS_trans_sf"/>
</dbReference>
<dbReference type="GO" id="GO:0005886">
    <property type="term" value="C:plasma membrane"/>
    <property type="evidence" value="ECO:0007669"/>
    <property type="project" value="UniProtKB-SubCell"/>
</dbReference>
<accession>A0A0T6BQQ2</accession>
<keyword evidence="3" id="KW-0812">Transmembrane</keyword>
<dbReference type="OrthoDB" id="2403626at2"/>
<keyword evidence="4" id="KW-1133">Transmembrane helix</keyword>
<evidence type="ECO:0000256" key="1">
    <source>
        <dbReference type="ARBA" id="ARBA00004651"/>
    </source>
</evidence>
<proteinExistence type="predicted"/>